<proteinExistence type="predicted"/>
<name>A0A2A4IWZ8_HELVI</name>
<dbReference type="PROSITE" id="PS50017">
    <property type="entry name" value="DEATH_DOMAIN"/>
    <property type="match status" value="1"/>
</dbReference>
<protein>
    <recommendedName>
        <fullName evidence="1">Death domain-containing protein</fullName>
    </recommendedName>
</protein>
<accession>A0A2A4IWZ8</accession>
<sequence length="378" mass="43660">MMEIHQDCGDVDTISIDTLALEEMVKQERAKEIKELHSLSEKAQFLHSNLLYYRNPKTKVGAACYQLWKTLIKKVGGTPHGWRDLGHCLNISVDDLNDFFYFQYIMNYVQEDPVDVVLKVFRQNDNATIDKILDAFITMKRYDILKSIEDPLCEVAQYFNKDDSGYQSKSSGQRIVNLKTLPNDLPPALNKNIVIDKNPKKPKQTLTPPVPAKEPLVNDNPILFLTYTYDGLPTALNIKEYVKNWDDVPGVQLITLDDKKEELYQNPEKFIREYFEKADIIIPILTPGYLKEINSHNSAIPNTSDNLDHKYVNFIYNLIVSNYIHATGCLNKKVRSVLPQNANAGLFAQMAMYPDLMPWTYETKFDHQFKTFLKKEYS</sequence>
<dbReference type="EMBL" id="NWSH01005955">
    <property type="protein sequence ID" value="PCG63806.1"/>
    <property type="molecule type" value="Genomic_DNA"/>
</dbReference>
<reference evidence="2" key="1">
    <citation type="submission" date="2017-09" db="EMBL/GenBank/DDBJ databases">
        <title>Contemporary evolution of a Lepidopteran species, Heliothis virescens, in response to modern agricultural practices.</title>
        <authorList>
            <person name="Fritz M.L."/>
            <person name="Deyonke A.M."/>
            <person name="Papanicolaou A."/>
            <person name="Micinski S."/>
            <person name="Westbrook J."/>
            <person name="Gould F."/>
        </authorList>
    </citation>
    <scope>NUCLEOTIDE SEQUENCE [LARGE SCALE GENOMIC DNA]</scope>
    <source>
        <strain evidence="2">HvINT-</strain>
        <tissue evidence="2">Whole body</tissue>
    </source>
</reference>
<dbReference type="InterPro" id="IPR000488">
    <property type="entry name" value="Death_dom"/>
</dbReference>
<feature type="domain" description="Death" evidence="1">
    <location>
        <begin position="82"/>
        <end position="152"/>
    </location>
</feature>
<comment type="caution">
    <text evidence="2">The sequence shown here is derived from an EMBL/GenBank/DDBJ whole genome shotgun (WGS) entry which is preliminary data.</text>
</comment>
<dbReference type="Gene3D" id="1.10.533.10">
    <property type="entry name" value="Death Domain, Fas"/>
    <property type="match status" value="1"/>
</dbReference>
<gene>
    <name evidence="2" type="ORF">B5V51_11696</name>
</gene>
<dbReference type="SUPFAM" id="SSF47986">
    <property type="entry name" value="DEATH domain"/>
    <property type="match status" value="1"/>
</dbReference>
<evidence type="ECO:0000313" key="2">
    <source>
        <dbReference type="EMBL" id="PCG63804.1"/>
    </source>
</evidence>
<dbReference type="EMBL" id="NWSH01005955">
    <property type="protein sequence ID" value="PCG63804.1"/>
    <property type="molecule type" value="Genomic_DNA"/>
</dbReference>
<dbReference type="AlphaFoldDB" id="A0A2A4IWZ8"/>
<dbReference type="GO" id="GO:0007165">
    <property type="term" value="P:signal transduction"/>
    <property type="evidence" value="ECO:0007669"/>
    <property type="project" value="InterPro"/>
</dbReference>
<dbReference type="STRING" id="7102.A0A2A4IWZ8"/>
<organism evidence="2">
    <name type="scientific">Heliothis virescens</name>
    <name type="common">Tobacco budworm moth</name>
    <dbReference type="NCBI Taxonomy" id="7102"/>
    <lineage>
        <taxon>Eukaryota</taxon>
        <taxon>Metazoa</taxon>
        <taxon>Ecdysozoa</taxon>
        <taxon>Arthropoda</taxon>
        <taxon>Hexapoda</taxon>
        <taxon>Insecta</taxon>
        <taxon>Pterygota</taxon>
        <taxon>Neoptera</taxon>
        <taxon>Endopterygota</taxon>
        <taxon>Lepidoptera</taxon>
        <taxon>Glossata</taxon>
        <taxon>Ditrysia</taxon>
        <taxon>Noctuoidea</taxon>
        <taxon>Noctuidae</taxon>
        <taxon>Heliothinae</taxon>
        <taxon>Heliothis</taxon>
    </lineage>
</organism>
<dbReference type="InterPro" id="IPR011029">
    <property type="entry name" value="DEATH-like_dom_sf"/>
</dbReference>
<evidence type="ECO:0000259" key="1">
    <source>
        <dbReference type="PROSITE" id="PS50017"/>
    </source>
</evidence>